<dbReference type="AlphaFoldDB" id="A0A4R7AYQ0"/>
<evidence type="ECO:0000313" key="2">
    <source>
        <dbReference type="Proteomes" id="UP000295611"/>
    </source>
</evidence>
<reference evidence="1 2" key="1">
    <citation type="submission" date="2019-03" db="EMBL/GenBank/DDBJ databases">
        <title>Genomic Encyclopedia of Type Strains, Phase III (KMG-III): the genomes of soil and plant-associated and newly described type strains.</title>
        <authorList>
            <person name="Whitman W."/>
        </authorList>
    </citation>
    <scope>NUCLEOTIDE SEQUENCE [LARGE SCALE GENOMIC DNA]</scope>
    <source>
        <strain evidence="1 2">CECT 8976</strain>
    </source>
</reference>
<dbReference type="Proteomes" id="UP000295611">
    <property type="component" value="Unassembled WGS sequence"/>
</dbReference>
<sequence length="191" mass="21372">MAKDDDMGDDRLSFFIRQVQSHYFSHFPIVADADGGYAGLFLKHRVETELRRPRPDMWLAHTRYRAPTGQAVREDTVIALCRASETAVVLDRFARSVHLLNLLSRARPAQTIYLPVSRALIDGVPEGHGTVFRDIVERLALPCRIGIMLPATLAAEPERLARIAASYRDNGFVTALDDIDGPRRLDPPQVA</sequence>
<keyword evidence="2" id="KW-1185">Reference proteome</keyword>
<comment type="caution">
    <text evidence="1">The sequence shown here is derived from an EMBL/GenBank/DDBJ whole genome shotgun (WGS) entry which is preliminary data.</text>
</comment>
<dbReference type="SUPFAM" id="SSF141868">
    <property type="entry name" value="EAL domain-like"/>
    <property type="match status" value="1"/>
</dbReference>
<gene>
    <name evidence="1" type="ORF">DFP86_11594</name>
</gene>
<proteinExistence type="predicted"/>
<accession>A0A4R7AYQ0</accession>
<dbReference type="InterPro" id="IPR035919">
    <property type="entry name" value="EAL_sf"/>
</dbReference>
<evidence type="ECO:0000313" key="1">
    <source>
        <dbReference type="EMBL" id="TDR73062.1"/>
    </source>
</evidence>
<protein>
    <recommendedName>
        <fullName evidence="3">EAL domain-containing protein</fullName>
    </recommendedName>
</protein>
<dbReference type="EMBL" id="SNZP01000015">
    <property type="protein sequence ID" value="TDR73062.1"/>
    <property type="molecule type" value="Genomic_DNA"/>
</dbReference>
<organism evidence="1 2">
    <name type="scientific">Paludibacterium purpuratum</name>
    <dbReference type="NCBI Taxonomy" id="1144873"/>
    <lineage>
        <taxon>Bacteria</taxon>
        <taxon>Pseudomonadati</taxon>
        <taxon>Pseudomonadota</taxon>
        <taxon>Betaproteobacteria</taxon>
        <taxon>Neisseriales</taxon>
        <taxon>Chromobacteriaceae</taxon>
        <taxon>Paludibacterium</taxon>
    </lineage>
</organism>
<dbReference type="RefSeq" id="WP_133683339.1">
    <property type="nucleotide sequence ID" value="NZ_SNZP01000015.1"/>
</dbReference>
<evidence type="ECO:0008006" key="3">
    <source>
        <dbReference type="Google" id="ProtNLM"/>
    </source>
</evidence>
<dbReference type="OrthoDB" id="9813903at2"/>
<name>A0A4R7AYQ0_9NEIS</name>